<keyword evidence="2" id="KW-1185">Reference proteome</keyword>
<evidence type="ECO:0000313" key="2">
    <source>
        <dbReference type="Proteomes" id="UP000030762"/>
    </source>
</evidence>
<organism evidence="1 2">
    <name type="scientific">Saprolegnia diclina (strain VS20)</name>
    <dbReference type="NCBI Taxonomy" id="1156394"/>
    <lineage>
        <taxon>Eukaryota</taxon>
        <taxon>Sar</taxon>
        <taxon>Stramenopiles</taxon>
        <taxon>Oomycota</taxon>
        <taxon>Saprolegniomycetes</taxon>
        <taxon>Saprolegniales</taxon>
        <taxon>Saprolegniaceae</taxon>
        <taxon>Saprolegnia</taxon>
    </lineage>
</organism>
<dbReference type="InParanoid" id="T0Q7J5"/>
<reference evidence="1 2" key="1">
    <citation type="submission" date="2012-04" db="EMBL/GenBank/DDBJ databases">
        <title>The Genome Sequence of Saprolegnia declina VS20.</title>
        <authorList>
            <consortium name="The Broad Institute Genome Sequencing Platform"/>
            <person name="Russ C."/>
            <person name="Nusbaum C."/>
            <person name="Tyler B."/>
            <person name="van West P."/>
            <person name="Dieguez-Uribeondo J."/>
            <person name="de Bruijn I."/>
            <person name="Tripathy S."/>
            <person name="Jiang R."/>
            <person name="Young S.K."/>
            <person name="Zeng Q."/>
            <person name="Gargeya S."/>
            <person name="Fitzgerald M."/>
            <person name="Haas B."/>
            <person name="Abouelleil A."/>
            <person name="Alvarado L."/>
            <person name="Arachchi H.M."/>
            <person name="Berlin A."/>
            <person name="Chapman S.B."/>
            <person name="Goldberg J."/>
            <person name="Griggs A."/>
            <person name="Gujja S."/>
            <person name="Hansen M."/>
            <person name="Howarth C."/>
            <person name="Imamovic A."/>
            <person name="Larimer J."/>
            <person name="McCowen C."/>
            <person name="Montmayeur A."/>
            <person name="Murphy C."/>
            <person name="Neiman D."/>
            <person name="Pearson M."/>
            <person name="Priest M."/>
            <person name="Roberts A."/>
            <person name="Saif S."/>
            <person name="Shea T."/>
            <person name="Sisk P."/>
            <person name="Sykes S."/>
            <person name="Wortman J."/>
            <person name="Nusbaum C."/>
            <person name="Birren B."/>
        </authorList>
    </citation>
    <scope>NUCLEOTIDE SEQUENCE [LARGE SCALE GENOMIC DNA]</scope>
    <source>
        <strain evidence="1 2">VS20</strain>
    </source>
</reference>
<dbReference type="RefSeq" id="XP_008615912.1">
    <property type="nucleotide sequence ID" value="XM_008617690.1"/>
</dbReference>
<dbReference type="GeneID" id="19952369"/>
<evidence type="ECO:0000313" key="1">
    <source>
        <dbReference type="EMBL" id="EQC30586.1"/>
    </source>
</evidence>
<dbReference type="EMBL" id="JH767174">
    <property type="protein sequence ID" value="EQC30586.1"/>
    <property type="molecule type" value="Genomic_DNA"/>
</dbReference>
<dbReference type="OMA" id="ACHRAIR"/>
<sequence length="516" mass="55431">MSELPRTGRAVHADLLALFPSPPNDQWDLEIVAHAERSLASSLPADDGSLLHLLTEQHGDGLVLAVALAIVAVEQRLAQAADTSALLQALQECQRKVVHRPVRDEIAHRIGIVLLTSRHLPALGALRTPESTVLETEGMFHLLATSLASGVALPCRLPVAALCHDIVNASATLPAPLVPRLLESVHHGVAAAVHSLYAIYPVFLKHTWPSTSSFVPSFHDMLTSDVPPEALAPLAAALPPLRVLTVGVAIACLNLVSNVSLAALALASISHVACVPSPDTEAPLLRKLQMRLVTTIPPSKMEQLVAPLLVALDATDALVPLDADCIRGPQLACYLQLLPFLPADTTFCLALRGLSHNLVEVSLACHRAIRSLLLQRRPRGADMAAVYVGRLFAGYPITAPIDVLTTSLGYVLAVDDDAVLAYLALEMQKTIRRTFGTQPDAAATLARLFFELLKVVSLKSMAFCLRIAEQIVFAHPSLATSLYEAISTSCEASRRTLLIEWYLGFYPQLESVPSML</sequence>
<dbReference type="VEuPathDB" id="FungiDB:SDRG_11642"/>
<name>T0Q7J5_SAPDV</name>
<dbReference type="AlphaFoldDB" id="T0Q7J5"/>
<dbReference type="OrthoDB" id="76370at2759"/>
<dbReference type="Proteomes" id="UP000030762">
    <property type="component" value="Unassembled WGS sequence"/>
</dbReference>
<gene>
    <name evidence="1" type="ORF">SDRG_11642</name>
</gene>
<accession>T0Q7J5</accession>
<proteinExistence type="predicted"/>
<protein>
    <submittedName>
        <fullName evidence="1">Uncharacterized protein</fullName>
    </submittedName>
</protein>